<feature type="transmembrane region" description="Helical" evidence="1">
    <location>
        <begin position="20"/>
        <end position="39"/>
    </location>
</feature>
<dbReference type="InterPro" id="IPR016936">
    <property type="entry name" value="UCP029693"/>
</dbReference>
<dbReference type="PIRSF" id="PIRSF029693">
    <property type="entry name" value="UCP029693"/>
    <property type="match status" value="1"/>
</dbReference>
<dbReference type="EMBL" id="UOEW01000037">
    <property type="protein sequence ID" value="VAW33535.1"/>
    <property type="molecule type" value="Genomic_DNA"/>
</dbReference>
<keyword evidence="1" id="KW-0812">Transmembrane</keyword>
<organism evidence="2">
    <name type="scientific">hydrothermal vent metagenome</name>
    <dbReference type="NCBI Taxonomy" id="652676"/>
    <lineage>
        <taxon>unclassified sequences</taxon>
        <taxon>metagenomes</taxon>
        <taxon>ecological metagenomes</taxon>
    </lineage>
</organism>
<protein>
    <recommendedName>
        <fullName evidence="3">DUF2333 domain-containing protein</fullName>
    </recommendedName>
</protein>
<gene>
    <name evidence="2" type="ORF">MNBD_GAMMA01-1692</name>
</gene>
<dbReference type="AlphaFoldDB" id="A0A3B0UR33"/>
<evidence type="ECO:0008006" key="3">
    <source>
        <dbReference type="Google" id="ProtNLM"/>
    </source>
</evidence>
<sequence length="341" mass="38884">MTDNRYPVNKAAKKRSKLQLLKWLLIVFVIINIILMFYYDREPKLFDVNKVAAKRADLHGHQIVTGFTTTVTLLEVADILLNKPGGYLTNDKMPPSVFMDNIPNWEYGVLVQIRDLARTLRNDFSRSQSQSLEDEDLKESDPKFHFDNGSWILPRTESQYTEAIKDMHNYVQRLGDSNQADAQFYARADNLVSWLKLVEKRLGGLSQKLSASVAKERLNTDLSGDTAATQSTYRPSELKVKTSWFKIDDNFYEARGTTWALIHLLKAVEIDFAGVLEKKNAMISLRQIIRELESTQEPIWTPMILNGSGFGFFANHSLVMASYISRANAGIIDLRQLLENG</sequence>
<dbReference type="Pfam" id="PF10095">
    <property type="entry name" value="DUF2333"/>
    <property type="match status" value="1"/>
</dbReference>
<evidence type="ECO:0000313" key="2">
    <source>
        <dbReference type="EMBL" id="VAW33535.1"/>
    </source>
</evidence>
<reference evidence="2" key="1">
    <citation type="submission" date="2018-06" db="EMBL/GenBank/DDBJ databases">
        <authorList>
            <person name="Zhirakovskaya E."/>
        </authorList>
    </citation>
    <scope>NUCLEOTIDE SEQUENCE</scope>
</reference>
<name>A0A3B0UR33_9ZZZZ</name>
<evidence type="ECO:0000256" key="1">
    <source>
        <dbReference type="SAM" id="Phobius"/>
    </source>
</evidence>
<accession>A0A3B0UR33</accession>
<keyword evidence="1" id="KW-0472">Membrane</keyword>
<proteinExistence type="predicted"/>
<keyword evidence="1" id="KW-1133">Transmembrane helix</keyword>